<keyword evidence="1" id="KW-1133">Transmembrane helix</keyword>
<protein>
    <submittedName>
        <fullName evidence="2">Uncharacterized protein</fullName>
    </submittedName>
</protein>
<organism evidence="2 3">
    <name type="scientific">Lentilactobacillus farraginis DSM 18382 = JCM 14108</name>
    <dbReference type="NCBI Taxonomy" id="1423743"/>
    <lineage>
        <taxon>Bacteria</taxon>
        <taxon>Bacillati</taxon>
        <taxon>Bacillota</taxon>
        <taxon>Bacilli</taxon>
        <taxon>Lactobacillales</taxon>
        <taxon>Lactobacillaceae</taxon>
        <taxon>Lentilactobacillus</taxon>
    </lineage>
</organism>
<evidence type="ECO:0000313" key="2">
    <source>
        <dbReference type="EMBL" id="KRM03764.1"/>
    </source>
</evidence>
<feature type="transmembrane region" description="Helical" evidence="1">
    <location>
        <begin position="21"/>
        <end position="40"/>
    </location>
</feature>
<dbReference type="EMBL" id="AZFY01000125">
    <property type="protein sequence ID" value="KRM03764.1"/>
    <property type="molecule type" value="Genomic_DNA"/>
</dbReference>
<keyword evidence="1" id="KW-0812">Transmembrane</keyword>
<dbReference type="RefSeq" id="WP_051996202.1">
    <property type="nucleotide sequence ID" value="NZ_AZFY01000125.1"/>
</dbReference>
<keyword evidence="3" id="KW-1185">Reference proteome</keyword>
<evidence type="ECO:0000256" key="1">
    <source>
        <dbReference type="SAM" id="Phobius"/>
    </source>
</evidence>
<name>A0A0R1VK13_9LACO</name>
<proteinExistence type="predicted"/>
<dbReference type="Proteomes" id="UP000051966">
    <property type="component" value="Unassembled WGS sequence"/>
</dbReference>
<sequence>MADQHHLFQKINYFKDTSTTFRCVYLTVIFTTTAIIFRYGCEAMSILPKSPSLWALVGRAHLGGPLFIALLVSLGSAKQPITPGQPSLSLKKHPCLYRFQKIINQNTLAFISWNSFIIISIGFAVELIFHWFDHPFQSWWVLFIHSLTWTVPAAATFSLLLSPGVQSGFTKH</sequence>
<feature type="transmembrane region" description="Helical" evidence="1">
    <location>
        <begin position="138"/>
        <end position="161"/>
    </location>
</feature>
<feature type="transmembrane region" description="Helical" evidence="1">
    <location>
        <begin position="108"/>
        <end position="132"/>
    </location>
</feature>
<keyword evidence="1" id="KW-0472">Membrane</keyword>
<gene>
    <name evidence="2" type="ORF">FD41_GL001091</name>
</gene>
<dbReference type="PATRIC" id="fig|1423743.5.peg.1125"/>
<feature type="transmembrane region" description="Helical" evidence="1">
    <location>
        <begin position="52"/>
        <end position="72"/>
    </location>
</feature>
<evidence type="ECO:0000313" key="3">
    <source>
        <dbReference type="Proteomes" id="UP000051966"/>
    </source>
</evidence>
<reference evidence="2 3" key="1">
    <citation type="journal article" date="2015" name="Genome Announc.">
        <title>Expanding the biotechnology potential of lactobacilli through comparative genomics of 213 strains and associated genera.</title>
        <authorList>
            <person name="Sun Z."/>
            <person name="Harris H.M."/>
            <person name="McCann A."/>
            <person name="Guo C."/>
            <person name="Argimon S."/>
            <person name="Zhang W."/>
            <person name="Yang X."/>
            <person name="Jeffery I.B."/>
            <person name="Cooney J.C."/>
            <person name="Kagawa T.F."/>
            <person name="Liu W."/>
            <person name="Song Y."/>
            <person name="Salvetti E."/>
            <person name="Wrobel A."/>
            <person name="Rasinkangas P."/>
            <person name="Parkhill J."/>
            <person name="Rea M.C."/>
            <person name="O'Sullivan O."/>
            <person name="Ritari J."/>
            <person name="Douillard F.P."/>
            <person name="Paul Ross R."/>
            <person name="Yang R."/>
            <person name="Briner A.E."/>
            <person name="Felis G.E."/>
            <person name="de Vos W.M."/>
            <person name="Barrangou R."/>
            <person name="Klaenhammer T.R."/>
            <person name="Caufield P.W."/>
            <person name="Cui Y."/>
            <person name="Zhang H."/>
            <person name="O'Toole P.W."/>
        </authorList>
    </citation>
    <scope>NUCLEOTIDE SEQUENCE [LARGE SCALE GENOMIC DNA]</scope>
    <source>
        <strain evidence="2 3">DSM 18382</strain>
    </source>
</reference>
<comment type="caution">
    <text evidence="2">The sequence shown here is derived from an EMBL/GenBank/DDBJ whole genome shotgun (WGS) entry which is preliminary data.</text>
</comment>
<accession>A0A0R1VK13</accession>
<dbReference type="AlphaFoldDB" id="A0A0R1VK13"/>